<dbReference type="HOGENOM" id="CLU_089890_0_0_4"/>
<proteinExistence type="predicted"/>
<dbReference type="InterPro" id="IPR021330">
    <property type="entry name" value="DUF2939"/>
</dbReference>
<dbReference type="Pfam" id="PF11159">
    <property type="entry name" value="DUF2939"/>
    <property type="match status" value="1"/>
</dbReference>
<feature type="compositionally biased region" description="Low complexity" evidence="1">
    <location>
        <begin position="115"/>
        <end position="138"/>
    </location>
</feature>
<sequence precursor="true">MKKKTRIAIAGIAIAAGIASSYASPYITMYQMRSAMADKDADSFSSHVDFPSLRESLRGQFLTMVQSKLANSPDMKGNSFAGLGMMMAMGFANQLIDTMVTPAGVMTMMAQGTAKPAHPADVPAAPASSATPTEATRAGSDVGATPDQANSTPKVDYSVRYKNWSTVTATARKGTDDQVTLVFKRDGLWSWKLSGIDLPIDRIAPN</sequence>
<reference evidence="2" key="1">
    <citation type="submission" date="2006-05" db="EMBL/GenBank/DDBJ databases">
        <title>Complete sequence of chromosome 3 of Burkholderia cenocepacia AU 1054.</title>
        <authorList>
            <consortium name="US DOE Joint Genome Institute"/>
            <person name="Copeland A."/>
            <person name="Lucas S."/>
            <person name="Lapidus A."/>
            <person name="Barry K."/>
            <person name="Detter J.C."/>
            <person name="Glavina del Rio T."/>
            <person name="Hammon N."/>
            <person name="Israni S."/>
            <person name="Dalin E."/>
            <person name="Tice H."/>
            <person name="Pitluck S."/>
            <person name="Chain P."/>
            <person name="Malfatti S."/>
            <person name="Shin M."/>
            <person name="Vergez L."/>
            <person name="Schmutz J."/>
            <person name="Larimer F."/>
            <person name="Land M."/>
            <person name="Hauser L."/>
            <person name="Kyrpides N."/>
            <person name="Lykidis A."/>
            <person name="LiPuma J.J."/>
            <person name="Konstantinidis K."/>
            <person name="Tiedje J.M."/>
            <person name="Richardson P."/>
        </authorList>
    </citation>
    <scope>NUCLEOTIDE SEQUENCE [LARGE SCALE GENOMIC DNA]</scope>
    <source>
        <strain evidence="2">AU 1054</strain>
    </source>
</reference>
<evidence type="ECO:0000256" key="1">
    <source>
        <dbReference type="SAM" id="MobiDB-lite"/>
    </source>
</evidence>
<feature type="region of interest" description="Disordered" evidence="1">
    <location>
        <begin position="115"/>
        <end position="154"/>
    </location>
</feature>
<evidence type="ECO:0008006" key="3">
    <source>
        <dbReference type="Google" id="ProtNLM"/>
    </source>
</evidence>
<gene>
    <name evidence="2" type="ordered locus">Bcen_5890</name>
</gene>
<name>A0A0H2Y2Q3_BURO1</name>
<dbReference type="EMBL" id="CP000380">
    <property type="protein sequence ID" value="ABF80755.1"/>
    <property type="molecule type" value="Genomic_DNA"/>
</dbReference>
<organism evidence="2">
    <name type="scientific">Burkholderia orbicola (strain AU 1054)</name>
    <dbReference type="NCBI Taxonomy" id="331271"/>
    <lineage>
        <taxon>Bacteria</taxon>
        <taxon>Pseudomonadati</taxon>
        <taxon>Pseudomonadota</taxon>
        <taxon>Betaproteobacteria</taxon>
        <taxon>Burkholderiales</taxon>
        <taxon>Burkholderiaceae</taxon>
        <taxon>Burkholderia</taxon>
        <taxon>Burkholderia cepacia complex</taxon>
        <taxon>Burkholderia orbicola</taxon>
    </lineage>
</organism>
<evidence type="ECO:0000313" key="2">
    <source>
        <dbReference type="EMBL" id="ABF80755.1"/>
    </source>
</evidence>
<protein>
    <recommendedName>
        <fullName evidence="3">DUF2939 domain-containing protein</fullName>
    </recommendedName>
</protein>
<dbReference type="AlphaFoldDB" id="A0A0H2Y2Q3"/>
<accession>A0A0H2Y2Q3</accession>